<dbReference type="Gene3D" id="3.40.50.2020">
    <property type="match status" value="2"/>
</dbReference>
<gene>
    <name evidence="8" type="ORF">B4O97_14765</name>
</gene>
<dbReference type="OrthoDB" id="9777067at2"/>
<reference evidence="8 9" key="1">
    <citation type="submission" date="2017-03" db="EMBL/GenBank/DDBJ databases">
        <title>Draft Genome sequence of Marispirochaeta sp. strain JC444.</title>
        <authorList>
            <person name="Shivani Y."/>
            <person name="Subhash Y."/>
            <person name="Sasikala C."/>
            <person name="Ramana C."/>
        </authorList>
    </citation>
    <scope>NUCLEOTIDE SEQUENCE [LARGE SCALE GENOMIC DNA]</scope>
    <source>
        <strain evidence="8 9">JC444</strain>
    </source>
</reference>
<dbReference type="AlphaFoldDB" id="A0A1Y1RVG5"/>
<dbReference type="EMBL" id="MWQY01000017">
    <property type="protein sequence ID" value="ORC33920.1"/>
    <property type="molecule type" value="Genomic_DNA"/>
</dbReference>
<sequence length="388" mass="43482">MGRLLVVGNIAESPFSADIGYYLRQEEHYSDLVSLKSFLNGEFCPRFIVDEASWENIGRKLESYTVMITSTAMSGFSRDELAMRNFLISRAAKDNGADRVILLEPDLFYSAQDRGPRPEHGATPVKRSIQDYKKFDGQPFSARLYADLLKESGTDEVVTVHNHSPSVEHIFMDRFSGYFTNLLPCDVYADYLRDSDIAEVDNMVLCSPDSGASGFCLRLHKALNNPGVKMLKMNKHRSDERTVDVSLAEDSPADIGDIAGKDVIVVDDMVRTGTTIIECCRLLKSGNPRRIIFVVTHFYSSREGRITLNDPIIDEIVTTSTIPQILNRDMQGRLRHKMVVLRLGRWISNAVTGLRGIDQASLPGPLYTEDISSKHPRWKGRTGPICGQ</sequence>
<evidence type="ECO:0000256" key="2">
    <source>
        <dbReference type="ARBA" id="ARBA00022679"/>
    </source>
</evidence>
<organism evidence="8 9">
    <name type="scientific">Marispirochaeta aestuarii</name>
    <dbReference type="NCBI Taxonomy" id="1963862"/>
    <lineage>
        <taxon>Bacteria</taxon>
        <taxon>Pseudomonadati</taxon>
        <taxon>Spirochaetota</taxon>
        <taxon>Spirochaetia</taxon>
        <taxon>Spirochaetales</taxon>
        <taxon>Spirochaetaceae</taxon>
        <taxon>Marispirochaeta</taxon>
    </lineage>
</organism>
<evidence type="ECO:0000256" key="5">
    <source>
        <dbReference type="ARBA" id="ARBA00022840"/>
    </source>
</evidence>
<evidence type="ECO:0000313" key="8">
    <source>
        <dbReference type="EMBL" id="ORC33920.1"/>
    </source>
</evidence>
<proteinExistence type="predicted"/>
<dbReference type="InterPro" id="IPR005946">
    <property type="entry name" value="Rib-P_diPkinase"/>
</dbReference>
<dbReference type="PANTHER" id="PTHR10210:SF32">
    <property type="entry name" value="RIBOSE-PHOSPHATE PYROPHOSPHOKINASE 2"/>
    <property type="match status" value="1"/>
</dbReference>
<feature type="domain" description="Phosphoribosyltransferase" evidence="7">
    <location>
        <begin position="201"/>
        <end position="307"/>
    </location>
</feature>
<dbReference type="Pfam" id="PF00156">
    <property type="entry name" value="Pribosyltran"/>
    <property type="match status" value="1"/>
</dbReference>
<dbReference type="STRING" id="1963862.B4O97_14765"/>
<evidence type="ECO:0000256" key="3">
    <source>
        <dbReference type="ARBA" id="ARBA00022741"/>
    </source>
</evidence>
<keyword evidence="9" id="KW-1185">Reference proteome</keyword>
<dbReference type="GO" id="GO:0004749">
    <property type="term" value="F:ribose phosphate diphosphokinase activity"/>
    <property type="evidence" value="ECO:0007669"/>
    <property type="project" value="UniProtKB-EC"/>
</dbReference>
<keyword evidence="4 8" id="KW-0418">Kinase</keyword>
<name>A0A1Y1RVG5_9SPIO</name>
<dbReference type="CDD" id="cd06223">
    <property type="entry name" value="PRTases_typeI"/>
    <property type="match status" value="1"/>
</dbReference>
<evidence type="ECO:0000256" key="1">
    <source>
        <dbReference type="ARBA" id="ARBA00013247"/>
    </source>
</evidence>
<dbReference type="RefSeq" id="WP_083051964.1">
    <property type="nucleotide sequence ID" value="NZ_MWQY01000017.1"/>
</dbReference>
<dbReference type="SUPFAM" id="SSF53271">
    <property type="entry name" value="PRTase-like"/>
    <property type="match status" value="1"/>
</dbReference>
<dbReference type="GO" id="GO:0000287">
    <property type="term" value="F:magnesium ion binding"/>
    <property type="evidence" value="ECO:0007669"/>
    <property type="project" value="InterPro"/>
</dbReference>
<dbReference type="GO" id="GO:0002189">
    <property type="term" value="C:ribose phosphate diphosphokinase complex"/>
    <property type="evidence" value="ECO:0007669"/>
    <property type="project" value="TreeGrafter"/>
</dbReference>
<protein>
    <recommendedName>
        <fullName evidence="1">ribose-phosphate diphosphokinase</fullName>
        <ecNumber evidence="1">2.7.6.1</ecNumber>
    </recommendedName>
</protein>
<dbReference type="GO" id="GO:0006015">
    <property type="term" value="P:5-phosphoribose 1-diphosphate biosynthetic process"/>
    <property type="evidence" value="ECO:0007669"/>
    <property type="project" value="TreeGrafter"/>
</dbReference>
<dbReference type="GO" id="GO:0006164">
    <property type="term" value="P:purine nucleotide biosynthetic process"/>
    <property type="evidence" value="ECO:0007669"/>
    <property type="project" value="TreeGrafter"/>
</dbReference>
<dbReference type="GO" id="GO:0005524">
    <property type="term" value="F:ATP binding"/>
    <property type="evidence" value="ECO:0007669"/>
    <property type="project" value="UniProtKB-KW"/>
</dbReference>
<evidence type="ECO:0000259" key="7">
    <source>
        <dbReference type="Pfam" id="PF00156"/>
    </source>
</evidence>
<keyword evidence="3" id="KW-0547">Nucleotide-binding</keyword>
<dbReference type="InterPro" id="IPR029057">
    <property type="entry name" value="PRTase-like"/>
</dbReference>
<dbReference type="Proteomes" id="UP000192343">
    <property type="component" value="Unassembled WGS sequence"/>
</dbReference>
<dbReference type="GO" id="GO:0016301">
    <property type="term" value="F:kinase activity"/>
    <property type="evidence" value="ECO:0007669"/>
    <property type="project" value="UniProtKB-KW"/>
</dbReference>
<dbReference type="GO" id="GO:0005737">
    <property type="term" value="C:cytoplasm"/>
    <property type="evidence" value="ECO:0007669"/>
    <property type="project" value="TreeGrafter"/>
</dbReference>
<dbReference type="PANTHER" id="PTHR10210">
    <property type="entry name" value="RIBOSE-PHOSPHATE DIPHOSPHOKINASE FAMILY MEMBER"/>
    <property type="match status" value="1"/>
</dbReference>
<dbReference type="EC" id="2.7.6.1" evidence="1"/>
<keyword evidence="2" id="KW-0808">Transferase</keyword>
<dbReference type="InterPro" id="IPR000836">
    <property type="entry name" value="PRTase_dom"/>
</dbReference>
<comment type="caution">
    <text evidence="8">The sequence shown here is derived from an EMBL/GenBank/DDBJ whole genome shotgun (WGS) entry which is preliminary data.</text>
</comment>
<evidence type="ECO:0000256" key="4">
    <source>
        <dbReference type="ARBA" id="ARBA00022777"/>
    </source>
</evidence>
<evidence type="ECO:0000313" key="9">
    <source>
        <dbReference type="Proteomes" id="UP000192343"/>
    </source>
</evidence>
<accession>A0A1Y1RVG5</accession>
<comment type="catalytic activity">
    <reaction evidence="6">
        <text>D-ribose 5-phosphate + ATP = 5-phospho-alpha-D-ribose 1-diphosphate + AMP + H(+)</text>
        <dbReference type="Rhea" id="RHEA:15609"/>
        <dbReference type="ChEBI" id="CHEBI:15378"/>
        <dbReference type="ChEBI" id="CHEBI:30616"/>
        <dbReference type="ChEBI" id="CHEBI:58017"/>
        <dbReference type="ChEBI" id="CHEBI:78346"/>
        <dbReference type="ChEBI" id="CHEBI:456215"/>
        <dbReference type="EC" id="2.7.6.1"/>
    </reaction>
</comment>
<evidence type="ECO:0000256" key="6">
    <source>
        <dbReference type="ARBA" id="ARBA00049535"/>
    </source>
</evidence>
<keyword evidence="5" id="KW-0067">ATP-binding</keyword>